<organism evidence="2 3">
    <name type="scientific">Gossypium arboreum</name>
    <name type="common">Tree cotton</name>
    <name type="synonym">Gossypium nanking</name>
    <dbReference type="NCBI Taxonomy" id="29729"/>
    <lineage>
        <taxon>Eukaryota</taxon>
        <taxon>Viridiplantae</taxon>
        <taxon>Streptophyta</taxon>
        <taxon>Embryophyta</taxon>
        <taxon>Tracheophyta</taxon>
        <taxon>Spermatophyta</taxon>
        <taxon>Magnoliopsida</taxon>
        <taxon>eudicotyledons</taxon>
        <taxon>Gunneridae</taxon>
        <taxon>Pentapetalae</taxon>
        <taxon>rosids</taxon>
        <taxon>malvids</taxon>
        <taxon>Malvales</taxon>
        <taxon>Malvaceae</taxon>
        <taxon>Malvoideae</taxon>
        <taxon>Gossypium</taxon>
    </lineage>
</organism>
<dbReference type="Proteomes" id="UP000032142">
    <property type="component" value="Unassembled WGS sequence"/>
</dbReference>
<protein>
    <submittedName>
        <fullName evidence="2">Uncharacterized protein</fullName>
    </submittedName>
</protein>
<evidence type="ECO:0000313" key="2">
    <source>
        <dbReference type="EMBL" id="KHG14567.1"/>
    </source>
</evidence>
<evidence type="ECO:0000256" key="1">
    <source>
        <dbReference type="SAM" id="MobiDB-lite"/>
    </source>
</evidence>
<keyword evidence="3" id="KW-1185">Reference proteome</keyword>
<feature type="region of interest" description="Disordered" evidence="1">
    <location>
        <begin position="1"/>
        <end position="24"/>
    </location>
</feature>
<accession>A0A0B0NPI1</accession>
<proteinExistence type="predicted"/>
<dbReference type="EMBL" id="KN401827">
    <property type="protein sequence ID" value="KHG14567.1"/>
    <property type="molecule type" value="Genomic_DNA"/>
</dbReference>
<dbReference type="AlphaFoldDB" id="A0A0B0NPI1"/>
<sequence>MSLGRPHGRTHGRVLGRVAKHTSV</sequence>
<reference evidence="3" key="1">
    <citation type="submission" date="2014-09" db="EMBL/GenBank/DDBJ databases">
        <authorList>
            <person name="Mudge J."/>
            <person name="Ramaraj T."/>
            <person name="Lindquist I.E."/>
            <person name="Bharti A.K."/>
            <person name="Sundararajan A."/>
            <person name="Cameron C.T."/>
            <person name="Woodward J.E."/>
            <person name="May G.D."/>
            <person name="Brubaker C."/>
            <person name="Broadhvest J."/>
            <person name="Wilkins T.A."/>
        </authorList>
    </citation>
    <scope>NUCLEOTIDE SEQUENCE</scope>
    <source>
        <strain evidence="3">cv. AKA8401</strain>
    </source>
</reference>
<name>A0A0B0NPI1_GOSAR</name>
<gene>
    <name evidence="2" type="ORF">F383_17298</name>
</gene>
<evidence type="ECO:0000313" key="3">
    <source>
        <dbReference type="Proteomes" id="UP000032142"/>
    </source>
</evidence>